<sequence>MSTKLPNIGNIYPYPQTKQEKENAKANYNRLIMSMKLLHIVPSIYIQNHTPKPKRSRPSKNRASTKKKARSVGTWRGTTNNIGESFLKHDGRPFTPIDQRALNLKKSLRNLHRTKKVTSRVKTGSVNVKERKKVFEGKQNEKPSVKGRARGRRLSLNQLKRFEGAAPKPTQTPHSSRNGRVVLTSR</sequence>
<evidence type="ECO:0000313" key="2">
    <source>
        <dbReference type="EMBL" id="QHT98146.1"/>
    </source>
</evidence>
<feature type="compositionally biased region" description="Basic residues" evidence="1">
    <location>
        <begin position="51"/>
        <end position="70"/>
    </location>
</feature>
<dbReference type="EMBL" id="MN740288">
    <property type="protein sequence ID" value="QHT98146.1"/>
    <property type="molecule type" value="Genomic_DNA"/>
</dbReference>
<feature type="compositionally biased region" description="Polar residues" evidence="1">
    <location>
        <begin position="169"/>
        <end position="186"/>
    </location>
</feature>
<evidence type="ECO:0000256" key="1">
    <source>
        <dbReference type="SAM" id="MobiDB-lite"/>
    </source>
</evidence>
<dbReference type="AlphaFoldDB" id="A0A6C0J0E5"/>
<organism evidence="2">
    <name type="scientific">viral metagenome</name>
    <dbReference type="NCBI Taxonomy" id="1070528"/>
    <lineage>
        <taxon>unclassified sequences</taxon>
        <taxon>metagenomes</taxon>
        <taxon>organismal metagenomes</taxon>
    </lineage>
</organism>
<accession>A0A6C0J0E5</accession>
<feature type="region of interest" description="Disordered" evidence="1">
    <location>
        <begin position="158"/>
        <end position="186"/>
    </location>
</feature>
<protein>
    <submittedName>
        <fullName evidence="2">Uncharacterized protein</fullName>
    </submittedName>
</protein>
<feature type="region of interest" description="Disordered" evidence="1">
    <location>
        <begin position="47"/>
        <end position="93"/>
    </location>
</feature>
<reference evidence="2" key="1">
    <citation type="journal article" date="2020" name="Nature">
        <title>Giant virus diversity and host interactions through global metagenomics.</title>
        <authorList>
            <person name="Schulz F."/>
            <person name="Roux S."/>
            <person name="Paez-Espino D."/>
            <person name="Jungbluth S."/>
            <person name="Walsh D.A."/>
            <person name="Denef V.J."/>
            <person name="McMahon K.D."/>
            <person name="Konstantinidis K.T."/>
            <person name="Eloe-Fadrosh E.A."/>
            <person name="Kyrpides N.C."/>
            <person name="Woyke T."/>
        </authorList>
    </citation>
    <scope>NUCLEOTIDE SEQUENCE</scope>
    <source>
        <strain evidence="2">GVMAG-M-3300025626-8</strain>
    </source>
</reference>
<proteinExistence type="predicted"/>
<name>A0A6C0J0E5_9ZZZZ</name>